<evidence type="ECO:0000259" key="2">
    <source>
        <dbReference type="Pfam" id="PF00089"/>
    </source>
</evidence>
<accession>A0A5E4QTG9</accession>
<dbReference type="Gene3D" id="2.40.10.10">
    <property type="entry name" value="Trypsin-like serine proteases"/>
    <property type="match status" value="1"/>
</dbReference>
<dbReference type="InterPro" id="IPR009003">
    <property type="entry name" value="Peptidase_S1_PA"/>
</dbReference>
<dbReference type="InterPro" id="IPR043504">
    <property type="entry name" value="Peptidase_S1_PA_chymotrypsin"/>
</dbReference>
<proteinExistence type="predicted"/>
<protein>
    <recommendedName>
        <fullName evidence="2">Peptidase S1 domain-containing protein</fullName>
    </recommendedName>
</protein>
<dbReference type="EMBL" id="FZQP02004779">
    <property type="protein sequence ID" value="VVD00534.1"/>
    <property type="molecule type" value="Genomic_DNA"/>
</dbReference>
<organism evidence="3 4">
    <name type="scientific">Leptidea sinapis</name>
    <dbReference type="NCBI Taxonomy" id="189913"/>
    <lineage>
        <taxon>Eukaryota</taxon>
        <taxon>Metazoa</taxon>
        <taxon>Ecdysozoa</taxon>
        <taxon>Arthropoda</taxon>
        <taxon>Hexapoda</taxon>
        <taxon>Insecta</taxon>
        <taxon>Pterygota</taxon>
        <taxon>Neoptera</taxon>
        <taxon>Endopterygota</taxon>
        <taxon>Lepidoptera</taxon>
        <taxon>Glossata</taxon>
        <taxon>Ditrysia</taxon>
        <taxon>Papilionoidea</taxon>
        <taxon>Pieridae</taxon>
        <taxon>Dismorphiinae</taxon>
        <taxon>Leptidea</taxon>
    </lineage>
</organism>
<dbReference type="SUPFAM" id="SSF50494">
    <property type="entry name" value="Trypsin-like serine proteases"/>
    <property type="match status" value="1"/>
</dbReference>
<feature type="signal peptide" evidence="1">
    <location>
        <begin position="1"/>
        <end position="21"/>
    </location>
</feature>
<evidence type="ECO:0000313" key="3">
    <source>
        <dbReference type="EMBL" id="VVD00534.1"/>
    </source>
</evidence>
<dbReference type="Proteomes" id="UP000324832">
    <property type="component" value="Unassembled WGS sequence"/>
</dbReference>
<feature type="domain" description="Peptidase S1" evidence="2">
    <location>
        <begin position="34"/>
        <end position="77"/>
    </location>
</feature>
<dbReference type="AlphaFoldDB" id="A0A5E4QTG9"/>
<dbReference type="GO" id="GO:0004252">
    <property type="term" value="F:serine-type endopeptidase activity"/>
    <property type="evidence" value="ECO:0007669"/>
    <property type="project" value="InterPro"/>
</dbReference>
<keyword evidence="1" id="KW-0732">Signal</keyword>
<reference evidence="3 4" key="1">
    <citation type="submission" date="2017-07" db="EMBL/GenBank/DDBJ databases">
        <authorList>
            <person name="Talla V."/>
            <person name="Backstrom N."/>
        </authorList>
    </citation>
    <scope>NUCLEOTIDE SEQUENCE [LARGE SCALE GENOMIC DNA]</scope>
</reference>
<gene>
    <name evidence="3" type="ORF">LSINAPIS_LOCUS11146</name>
</gene>
<evidence type="ECO:0000256" key="1">
    <source>
        <dbReference type="SAM" id="SignalP"/>
    </source>
</evidence>
<dbReference type="Pfam" id="PF00089">
    <property type="entry name" value="Trypsin"/>
    <property type="match status" value="1"/>
</dbReference>
<dbReference type="GO" id="GO:0006508">
    <property type="term" value="P:proteolysis"/>
    <property type="evidence" value="ECO:0007669"/>
    <property type="project" value="InterPro"/>
</dbReference>
<name>A0A5E4QTG9_9NEOP</name>
<keyword evidence="4" id="KW-1185">Reference proteome</keyword>
<feature type="chain" id="PRO_5022896277" description="Peptidase S1 domain-containing protein" evidence="1">
    <location>
        <begin position="22"/>
        <end position="88"/>
    </location>
</feature>
<sequence length="88" mass="9688">MKSELFVAILALIHLQGYAKGTQPNESFEIDDKIFGGHVTSIKAFPYQALVLAKKNRGFSRCGGSILNEEYIITAANSQTYDLIRAHG</sequence>
<evidence type="ECO:0000313" key="4">
    <source>
        <dbReference type="Proteomes" id="UP000324832"/>
    </source>
</evidence>
<dbReference type="InterPro" id="IPR001254">
    <property type="entry name" value="Trypsin_dom"/>
</dbReference>